<evidence type="ECO:0000256" key="3">
    <source>
        <dbReference type="ARBA" id="ARBA00022448"/>
    </source>
</evidence>
<evidence type="ECO:0000313" key="10">
    <source>
        <dbReference type="Proteomes" id="UP000199481"/>
    </source>
</evidence>
<feature type="transmembrane region" description="Helical" evidence="8">
    <location>
        <begin position="247"/>
        <end position="267"/>
    </location>
</feature>
<feature type="transmembrane region" description="Helical" evidence="8">
    <location>
        <begin position="37"/>
        <end position="55"/>
    </location>
</feature>
<evidence type="ECO:0000256" key="1">
    <source>
        <dbReference type="ARBA" id="ARBA00004651"/>
    </source>
</evidence>
<protein>
    <recommendedName>
        <fullName evidence="11">Membrane transport protein</fullName>
    </recommendedName>
</protein>
<gene>
    <name evidence="9" type="ORF">SAMN04487752_1139</name>
</gene>
<reference evidence="10" key="1">
    <citation type="submission" date="2016-10" db="EMBL/GenBank/DDBJ databases">
        <authorList>
            <person name="Varghese N."/>
            <person name="Submissions S."/>
        </authorList>
    </citation>
    <scope>NUCLEOTIDE SEQUENCE [LARGE SCALE GENOMIC DNA]</scope>
    <source>
        <strain evidence="10">MPL-11</strain>
    </source>
</reference>
<name>A0A1H0YT36_9LACT</name>
<dbReference type="RefSeq" id="WP_089976003.1">
    <property type="nucleotide sequence ID" value="NZ_FNJW01000008.1"/>
</dbReference>
<keyword evidence="4" id="KW-1003">Cell membrane</keyword>
<keyword evidence="10" id="KW-1185">Reference proteome</keyword>
<feature type="transmembrane region" description="Helical" evidence="8">
    <location>
        <begin position="125"/>
        <end position="144"/>
    </location>
</feature>
<dbReference type="PANTHER" id="PTHR36838:SF1">
    <property type="entry name" value="SLR1864 PROTEIN"/>
    <property type="match status" value="1"/>
</dbReference>
<evidence type="ECO:0000256" key="2">
    <source>
        <dbReference type="ARBA" id="ARBA00010145"/>
    </source>
</evidence>
<dbReference type="PANTHER" id="PTHR36838">
    <property type="entry name" value="AUXIN EFFLUX CARRIER FAMILY PROTEIN"/>
    <property type="match status" value="1"/>
</dbReference>
<evidence type="ECO:0000256" key="6">
    <source>
        <dbReference type="ARBA" id="ARBA00022989"/>
    </source>
</evidence>
<keyword evidence="5 8" id="KW-0812">Transmembrane</keyword>
<keyword evidence="7 8" id="KW-0472">Membrane</keyword>
<evidence type="ECO:0008006" key="11">
    <source>
        <dbReference type="Google" id="ProtNLM"/>
    </source>
</evidence>
<evidence type="ECO:0000256" key="7">
    <source>
        <dbReference type="ARBA" id="ARBA00023136"/>
    </source>
</evidence>
<keyword evidence="3" id="KW-0813">Transport</keyword>
<dbReference type="InterPro" id="IPR004776">
    <property type="entry name" value="Mem_transp_PIN-like"/>
</dbReference>
<comment type="subcellular location">
    <subcellularLocation>
        <location evidence="1">Cell membrane</location>
        <topology evidence="1">Multi-pass membrane protein</topology>
    </subcellularLocation>
</comment>
<sequence>MTISNIILQQLGSMFVLIFFGYILVKKNVLNISGTKQFANMLANFITPILLFMSFQQSYEANQFKWFLATIVITILLIAVRILVNYFFLRNASRTDRYATTFTNAGFIGIPLVLAVLGYEGVFFVSAFITVTNIVQRTYGLYLISGDKSLITPRNSFLNPASLGSLLGLIVYLLQIQLPTILSDSLYTIANLNTPLAMILLGSYVAQSKLMDVFTHPRAYWTTFLSLILSPLISIFVLWLLPLDNYLVFFVLAIASSAPIAVNTALFSQLYGGDYEYGARLVVLSTLLSIISMPMVLQIAEFAFSMN</sequence>
<organism evidence="9 10">
    <name type="scientific">Carnobacterium viridans</name>
    <dbReference type="NCBI Taxonomy" id="174587"/>
    <lineage>
        <taxon>Bacteria</taxon>
        <taxon>Bacillati</taxon>
        <taxon>Bacillota</taxon>
        <taxon>Bacilli</taxon>
        <taxon>Lactobacillales</taxon>
        <taxon>Carnobacteriaceae</taxon>
        <taxon>Carnobacterium</taxon>
    </lineage>
</organism>
<evidence type="ECO:0000256" key="5">
    <source>
        <dbReference type="ARBA" id="ARBA00022692"/>
    </source>
</evidence>
<dbReference type="OrthoDB" id="9798064at2"/>
<feature type="transmembrane region" description="Helical" evidence="8">
    <location>
        <begin position="279"/>
        <end position="300"/>
    </location>
</feature>
<feature type="transmembrane region" description="Helical" evidence="8">
    <location>
        <begin position="101"/>
        <end position="119"/>
    </location>
</feature>
<dbReference type="Proteomes" id="UP000199481">
    <property type="component" value="Unassembled WGS sequence"/>
</dbReference>
<comment type="similarity">
    <text evidence="2">Belongs to the auxin efflux carrier (TC 2.A.69) family.</text>
</comment>
<dbReference type="InterPro" id="IPR038770">
    <property type="entry name" value="Na+/solute_symporter_sf"/>
</dbReference>
<feature type="transmembrane region" description="Helical" evidence="8">
    <location>
        <begin position="67"/>
        <end position="89"/>
    </location>
</feature>
<dbReference type="GO" id="GO:0055085">
    <property type="term" value="P:transmembrane transport"/>
    <property type="evidence" value="ECO:0007669"/>
    <property type="project" value="InterPro"/>
</dbReference>
<evidence type="ECO:0000256" key="4">
    <source>
        <dbReference type="ARBA" id="ARBA00022475"/>
    </source>
</evidence>
<dbReference type="Pfam" id="PF03547">
    <property type="entry name" value="Mem_trans"/>
    <property type="match status" value="2"/>
</dbReference>
<dbReference type="Gene3D" id="1.20.1530.20">
    <property type="match status" value="1"/>
</dbReference>
<feature type="transmembrane region" description="Helical" evidence="8">
    <location>
        <begin position="186"/>
        <end position="207"/>
    </location>
</feature>
<feature type="transmembrane region" description="Helical" evidence="8">
    <location>
        <begin position="156"/>
        <end position="174"/>
    </location>
</feature>
<feature type="transmembrane region" description="Helical" evidence="8">
    <location>
        <begin position="6"/>
        <end position="25"/>
    </location>
</feature>
<dbReference type="GO" id="GO:0005886">
    <property type="term" value="C:plasma membrane"/>
    <property type="evidence" value="ECO:0007669"/>
    <property type="project" value="UniProtKB-SubCell"/>
</dbReference>
<accession>A0A1H0YT36</accession>
<dbReference type="AlphaFoldDB" id="A0A1H0YT36"/>
<proteinExistence type="inferred from homology"/>
<dbReference type="EMBL" id="FNJW01000008">
    <property type="protein sequence ID" value="SDQ18329.1"/>
    <property type="molecule type" value="Genomic_DNA"/>
</dbReference>
<evidence type="ECO:0000313" key="9">
    <source>
        <dbReference type="EMBL" id="SDQ18329.1"/>
    </source>
</evidence>
<keyword evidence="6 8" id="KW-1133">Transmembrane helix</keyword>
<evidence type="ECO:0000256" key="8">
    <source>
        <dbReference type="SAM" id="Phobius"/>
    </source>
</evidence>
<feature type="transmembrane region" description="Helical" evidence="8">
    <location>
        <begin position="219"/>
        <end position="241"/>
    </location>
</feature>